<dbReference type="InterPro" id="IPR036102">
    <property type="entry name" value="OsmC/Ohrsf"/>
</dbReference>
<protein>
    <submittedName>
        <fullName evidence="1">Putative OsmC-like protein</fullName>
    </submittedName>
</protein>
<dbReference type="OrthoDB" id="4864805at2"/>
<dbReference type="SUPFAM" id="SSF82784">
    <property type="entry name" value="OsmC-like"/>
    <property type="match status" value="1"/>
</dbReference>
<dbReference type="PANTHER" id="PTHR34352:SF1">
    <property type="entry name" value="PROTEIN YHFA"/>
    <property type="match status" value="1"/>
</dbReference>
<dbReference type="RefSeq" id="WP_115923098.1">
    <property type="nucleotide sequence ID" value="NZ_QTUA01000001.1"/>
</dbReference>
<sequence length="146" mass="15612">MTNPEAMRSVTITRTSAGKFRATNARGGTFDFGSGGDDQFTPVELLLTAIAGCSAIDVDILTSRRSEPTTFDVTASGEKLRDEQHNHMGPITVRFEVSFPEGAEGDAARSVYPDAVERSHDRLCTVSRTVQLGADVTMQIAGESGD</sequence>
<keyword evidence="2" id="KW-1185">Reference proteome</keyword>
<gene>
    <name evidence="1" type="ORF">DFJ65_2271</name>
</gene>
<evidence type="ECO:0000313" key="2">
    <source>
        <dbReference type="Proteomes" id="UP000256253"/>
    </source>
</evidence>
<comment type="caution">
    <text evidence="1">The sequence shown here is derived from an EMBL/GenBank/DDBJ whole genome shotgun (WGS) entry which is preliminary data.</text>
</comment>
<dbReference type="EMBL" id="QTUA01000001">
    <property type="protein sequence ID" value="REF31223.1"/>
    <property type="molecule type" value="Genomic_DNA"/>
</dbReference>
<dbReference type="InterPro" id="IPR003718">
    <property type="entry name" value="OsmC/Ohr_fam"/>
</dbReference>
<accession>A0A3D9URV9</accession>
<organism evidence="1 2">
    <name type="scientific">Calidifontibacter indicus</name>
    <dbReference type="NCBI Taxonomy" id="419650"/>
    <lineage>
        <taxon>Bacteria</taxon>
        <taxon>Bacillati</taxon>
        <taxon>Actinomycetota</taxon>
        <taxon>Actinomycetes</taxon>
        <taxon>Micrococcales</taxon>
        <taxon>Dermacoccaceae</taxon>
        <taxon>Calidifontibacter</taxon>
    </lineage>
</organism>
<dbReference type="Gene3D" id="3.30.300.20">
    <property type="match status" value="1"/>
</dbReference>
<dbReference type="InterPro" id="IPR015946">
    <property type="entry name" value="KH_dom-like_a/b"/>
</dbReference>
<name>A0A3D9URV9_9MICO</name>
<dbReference type="PANTHER" id="PTHR34352">
    <property type="entry name" value="PROTEIN YHFA"/>
    <property type="match status" value="1"/>
</dbReference>
<dbReference type="Pfam" id="PF02566">
    <property type="entry name" value="OsmC"/>
    <property type="match status" value="1"/>
</dbReference>
<dbReference type="Proteomes" id="UP000256253">
    <property type="component" value="Unassembled WGS sequence"/>
</dbReference>
<dbReference type="AlphaFoldDB" id="A0A3D9URV9"/>
<evidence type="ECO:0000313" key="1">
    <source>
        <dbReference type="EMBL" id="REF31223.1"/>
    </source>
</evidence>
<proteinExistence type="predicted"/>
<reference evidence="1 2" key="1">
    <citation type="submission" date="2018-08" db="EMBL/GenBank/DDBJ databases">
        <title>Sequencing the genomes of 1000 actinobacteria strains.</title>
        <authorList>
            <person name="Klenk H.-P."/>
        </authorList>
    </citation>
    <scope>NUCLEOTIDE SEQUENCE [LARGE SCALE GENOMIC DNA]</scope>
    <source>
        <strain evidence="1 2">DSM 22967</strain>
    </source>
</reference>